<name>A0ABW4WX86_9BACT</name>
<proteinExistence type="predicted"/>
<sequence>MIRPFEFEGRNEYRRERGMVPADNLTTRLIDSLYKAKALAPKQNEIVATYYGLTDQLKVVASKSPENFNNPQTDSVAELRQYFQHKELTKITNKRKEFDETYLTKPDGEKISYREGYRLWADFWDLRNQIMAKNIIRTAALNPGKRIVVLTGFLHRYYILSELRKLKEGKPIQIREFYEY</sequence>
<evidence type="ECO:0000313" key="2">
    <source>
        <dbReference type="Proteomes" id="UP001597369"/>
    </source>
</evidence>
<comment type="caution">
    <text evidence="1">The sequence shown here is derived from an EMBL/GenBank/DDBJ whole genome shotgun (WGS) entry which is preliminary data.</text>
</comment>
<dbReference type="EMBL" id="JBHUHV010000029">
    <property type="protein sequence ID" value="MFD2067264.1"/>
    <property type="molecule type" value="Genomic_DNA"/>
</dbReference>
<dbReference type="Proteomes" id="UP001597369">
    <property type="component" value="Unassembled WGS sequence"/>
</dbReference>
<dbReference type="RefSeq" id="WP_229960897.1">
    <property type="nucleotide sequence ID" value="NZ_JAJJWI010000009.1"/>
</dbReference>
<protein>
    <submittedName>
        <fullName evidence="1">Uncharacterized protein</fullName>
    </submittedName>
</protein>
<evidence type="ECO:0000313" key="1">
    <source>
        <dbReference type="EMBL" id="MFD2067264.1"/>
    </source>
</evidence>
<gene>
    <name evidence="1" type="ORF">ACFSKU_10245</name>
</gene>
<keyword evidence="2" id="KW-1185">Reference proteome</keyword>
<organism evidence="1 2">
    <name type="scientific">Pontibacter silvestris</name>
    <dbReference type="NCBI Taxonomy" id="2305183"/>
    <lineage>
        <taxon>Bacteria</taxon>
        <taxon>Pseudomonadati</taxon>
        <taxon>Bacteroidota</taxon>
        <taxon>Cytophagia</taxon>
        <taxon>Cytophagales</taxon>
        <taxon>Hymenobacteraceae</taxon>
        <taxon>Pontibacter</taxon>
    </lineage>
</organism>
<reference evidence="2" key="1">
    <citation type="journal article" date="2019" name="Int. J. Syst. Evol. Microbiol.">
        <title>The Global Catalogue of Microorganisms (GCM) 10K type strain sequencing project: providing services to taxonomists for standard genome sequencing and annotation.</title>
        <authorList>
            <consortium name="The Broad Institute Genomics Platform"/>
            <consortium name="The Broad Institute Genome Sequencing Center for Infectious Disease"/>
            <person name="Wu L."/>
            <person name="Ma J."/>
        </authorList>
    </citation>
    <scope>NUCLEOTIDE SEQUENCE [LARGE SCALE GENOMIC DNA]</scope>
    <source>
        <strain evidence="2">JCM 16545</strain>
    </source>
</reference>
<accession>A0ABW4WX86</accession>